<comment type="cofactor">
    <cofactor evidence="9">
        <name>Mg(2+)</name>
        <dbReference type="ChEBI" id="CHEBI:18420"/>
    </cofactor>
</comment>
<keyword evidence="7 9" id="KW-0173">Coenzyme A biosynthesis</keyword>
<dbReference type="EMBL" id="PETL01000151">
    <property type="protein sequence ID" value="PIV64257.1"/>
    <property type="molecule type" value="Genomic_DNA"/>
</dbReference>
<dbReference type="Pfam" id="PF01467">
    <property type="entry name" value="CTP_transf_like"/>
    <property type="match status" value="1"/>
</dbReference>
<feature type="binding site" evidence="9">
    <location>
        <position position="10"/>
    </location>
    <ligand>
        <name>substrate</name>
    </ligand>
</feature>
<feature type="binding site" evidence="9">
    <location>
        <position position="88"/>
    </location>
    <ligand>
        <name>substrate</name>
    </ligand>
</feature>
<gene>
    <name evidence="9" type="primary">coaD</name>
    <name evidence="11" type="ORF">COS11_03125</name>
</gene>
<feature type="binding site" evidence="9">
    <location>
        <position position="74"/>
    </location>
    <ligand>
        <name>substrate</name>
    </ligand>
</feature>
<evidence type="ECO:0000256" key="9">
    <source>
        <dbReference type="HAMAP-Rule" id="MF_00151"/>
    </source>
</evidence>
<evidence type="ECO:0000259" key="10">
    <source>
        <dbReference type="Pfam" id="PF01467"/>
    </source>
</evidence>
<dbReference type="Gene3D" id="3.40.50.620">
    <property type="entry name" value="HUPs"/>
    <property type="match status" value="1"/>
</dbReference>
<evidence type="ECO:0000256" key="1">
    <source>
        <dbReference type="ARBA" id="ARBA00022490"/>
    </source>
</evidence>
<dbReference type="HAMAP" id="MF_00151">
    <property type="entry name" value="PPAT_bact"/>
    <property type="match status" value="1"/>
</dbReference>
<comment type="function">
    <text evidence="9">Reversibly transfers an adenylyl group from ATP to 4'-phosphopantetheine, yielding dephospho-CoA (dPCoA) and pyrophosphate.</text>
</comment>
<keyword evidence="1 9" id="KW-0963">Cytoplasm</keyword>
<dbReference type="InterPro" id="IPR004821">
    <property type="entry name" value="Cyt_trans-like"/>
</dbReference>
<feature type="binding site" evidence="9">
    <location>
        <position position="18"/>
    </location>
    <ligand>
        <name>ATP</name>
        <dbReference type="ChEBI" id="CHEBI:30616"/>
    </ligand>
</feature>
<dbReference type="GO" id="GO:0004595">
    <property type="term" value="F:pantetheine-phosphate adenylyltransferase activity"/>
    <property type="evidence" value="ECO:0007669"/>
    <property type="project" value="UniProtKB-UniRule"/>
</dbReference>
<proteinExistence type="inferred from homology"/>
<name>A0A2M7E935_9BACT</name>
<dbReference type="GO" id="GO:0005737">
    <property type="term" value="C:cytoplasm"/>
    <property type="evidence" value="ECO:0007669"/>
    <property type="project" value="UniProtKB-SubCell"/>
</dbReference>
<organism evidence="11 12">
    <name type="scientific">bacterium (Candidatus Ratteibacteria) CG01_land_8_20_14_3_00_40_19</name>
    <dbReference type="NCBI Taxonomy" id="2014290"/>
    <lineage>
        <taxon>Bacteria</taxon>
        <taxon>Candidatus Ratteibacteria</taxon>
    </lineage>
</organism>
<comment type="subunit">
    <text evidence="9">Homohexamer.</text>
</comment>
<accession>A0A2M7E935</accession>
<comment type="similarity">
    <text evidence="9">Belongs to the bacterial CoaD family.</text>
</comment>
<comment type="subcellular location">
    <subcellularLocation>
        <location evidence="9">Cytoplasm</location>
    </subcellularLocation>
</comment>
<feature type="binding site" evidence="9">
    <location>
        <begin position="89"/>
        <end position="91"/>
    </location>
    <ligand>
        <name>ATP</name>
        <dbReference type="ChEBI" id="CHEBI:30616"/>
    </ligand>
</feature>
<feature type="site" description="Transition state stabilizer" evidence="9">
    <location>
        <position position="18"/>
    </location>
</feature>
<keyword evidence="6 9" id="KW-0460">Magnesium</keyword>
<protein>
    <recommendedName>
        <fullName evidence="9">Phosphopantetheine adenylyltransferase</fullName>
        <ecNumber evidence="9">2.7.7.3</ecNumber>
    </recommendedName>
    <alternativeName>
        <fullName evidence="9">Dephospho-CoA pyrophosphorylase</fullName>
    </alternativeName>
    <alternativeName>
        <fullName evidence="9">Pantetheine-phosphate adenylyltransferase</fullName>
        <shortName evidence="9">PPAT</shortName>
    </alternativeName>
</protein>
<dbReference type="UniPathway" id="UPA00241">
    <property type="reaction ID" value="UER00355"/>
</dbReference>
<dbReference type="GO" id="GO:0015937">
    <property type="term" value="P:coenzyme A biosynthetic process"/>
    <property type="evidence" value="ECO:0007669"/>
    <property type="project" value="UniProtKB-UniRule"/>
</dbReference>
<comment type="catalytic activity">
    <reaction evidence="8 9">
        <text>(R)-4'-phosphopantetheine + ATP + H(+) = 3'-dephospho-CoA + diphosphate</text>
        <dbReference type="Rhea" id="RHEA:19801"/>
        <dbReference type="ChEBI" id="CHEBI:15378"/>
        <dbReference type="ChEBI" id="CHEBI:30616"/>
        <dbReference type="ChEBI" id="CHEBI:33019"/>
        <dbReference type="ChEBI" id="CHEBI:57328"/>
        <dbReference type="ChEBI" id="CHEBI:61723"/>
        <dbReference type="EC" id="2.7.7.3"/>
    </reaction>
</comment>
<evidence type="ECO:0000313" key="11">
    <source>
        <dbReference type="EMBL" id="PIV64257.1"/>
    </source>
</evidence>
<evidence type="ECO:0000256" key="6">
    <source>
        <dbReference type="ARBA" id="ARBA00022842"/>
    </source>
</evidence>
<dbReference type="CDD" id="cd02163">
    <property type="entry name" value="PPAT"/>
    <property type="match status" value="1"/>
</dbReference>
<evidence type="ECO:0000256" key="5">
    <source>
        <dbReference type="ARBA" id="ARBA00022840"/>
    </source>
</evidence>
<comment type="caution">
    <text evidence="11">The sequence shown here is derived from an EMBL/GenBank/DDBJ whole genome shotgun (WGS) entry which is preliminary data.</text>
</comment>
<feature type="binding site" evidence="9">
    <location>
        <begin position="10"/>
        <end position="11"/>
    </location>
    <ligand>
        <name>ATP</name>
        <dbReference type="ChEBI" id="CHEBI:30616"/>
    </ligand>
</feature>
<feature type="domain" description="Cytidyltransferase-like" evidence="10">
    <location>
        <begin position="6"/>
        <end position="134"/>
    </location>
</feature>
<reference evidence="12" key="1">
    <citation type="submission" date="2017-09" db="EMBL/GenBank/DDBJ databases">
        <title>Depth-based differentiation of microbial function through sediment-hosted aquifers and enrichment of novel symbionts in the deep terrestrial subsurface.</title>
        <authorList>
            <person name="Probst A.J."/>
            <person name="Ladd B."/>
            <person name="Jarett J.K."/>
            <person name="Geller-Mcgrath D.E."/>
            <person name="Sieber C.M.K."/>
            <person name="Emerson J.B."/>
            <person name="Anantharaman K."/>
            <person name="Thomas B.C."/>
            <person name="Malmstrom R."/>
            <person name="Stieglmeier M."/>
            <person name="Klingl A."/>
            <person name="Woyke T."/>
            <person name="Ryan C.M."/>
            <person name="Banfield J.F."/>
        </authorList>
    </citation>
    <scope>NUCLEOTIDE SEQUENCE [LARGE SCALE GENOMIC DNA]</scope>
</reference>
<evidence type="ECO:0000313" key="12">
    <source>
        <dbReference type="Proteomes" id="UP000228886"/>
    </source>
</evidence>
<dbReference type="PANTHER" id="PTHR21342">
    <property type="entry name" value="PHOSPHOPANTETHEINE ADENYLYLTRANSFERASE"/>
    <property type="match status" value="1"/>
</dbReference>
<dbReference type="PRINTS" id="PR01020">
    <property type="entry name" value="LPSBIOSNTHSS"/>
</dbReference>
<keyword evidence="4 9" id="KW-0547">Nucleotide-binding</keyword>
<dbReference type="SUPFAM" id="SSF52374">
    <property type="entry name" value="Nucleotidylyl transferase"/>
    <property type="match status" value="1"/>
</dbReference>
<evidence type="ECO:0000256" key="8">
    <source>
        <dbReference type="ARBA" id="ARBA00029346"/>
    </source>
</evidence>
<dbReference type="NCBIfam" id="TIGR01510">
    <property type="entry name" value="coaD_prev_kdtB"/>
    <property type="match status" value="1"/>
</dbReference>
<keyword evidence="2 9" id="KW-0808">Transferase</keyword>
<feature type="binding site" evidence="9">
    <location>
        <begin position="124"/>
        <end position="130"/>
    </location>
    <ligand>
        <name>ATP</name>
        <dbReference type="ChEBI" id="CHEBI:30616"/>
    </ligand>
</feature>
<sequence>MKKIIIYPGSFDPVTYGHLDIIERGLKICEQLIVAVSSNPLKRTLFSIEERVILLKEVTKKMKNVQVEKFDGLLVDFLKRKEARIVIRGLRAVSDFEYEFQMVLANRRLNESMETIFMMPSESYFYLSSSLIKELVALGADISGYAPKFVENELKRKIPYAQS</sequence>
<dbReference type="GO" id="GO:0005524">
    <property type="term" value="F:ATP binding"/>
    <property type="evidence" value="ECO:0007669"/>
    <property type="project" value="UniProtKB-KW"/>
</dbReference>
<evidence type="ECO:0000256" key="3">
    <source>
        <dbReference type="ARBA" id="ARBA00022695"/>
    </source>
</evidence>
<dbReference type="InterPro" id="IPR014729">
    <property type="entry name" value="Rossmann-like_a/b/a_fold"/>
</dbReference>
<dbReference type="PANTHER" id="PTHR21342:SF1">
    <property type="entry name" value="PHOSPHOPANTETHEINE ADENYLYLTRANSFERASE"/>
    <property type="match status" value="1"/>
</dbReference>
<dbReference type="EC" id="2.7.7.3" evidence="9"/>
<evidence type="ECO:0000256" key="4">
    <source>
        <dbReference type="ARBA" id="ARBA00022741"/>
    </source>
</evidence>
<dbReference type="AlphaFoldDB" id="A0A2M7E935"/>
<keyword evidence="5 9" id="KW-0067">ATP-binding</keyword>
<feature type="binding site" evidence="9">
    <location>
        <position position="99"/>
    </location>
    <ligand>
        <name>ATP</name>
        <dbReference type="ChEBI" id="CHEBI:30616"/>
    </ligand>
</feature>
<feature type="binding site" evidence="9">
    <location>
        <position position="42"/>
    </location>
    <ligand>
        <name>substrate</name>
    </ligand>
</feature>
<dbReference type="NCBIfam" id="TIGR00125">
    <property type="entry name" value="cyt_tran_rel"/>
    <property type="match status" value="1"/>
</dbReference>
<dbReference type="Proteomes" id="UP000228886">
    <property type="component" value="Unassembled WGS sequence"/>
</dbReference>
<keyword evidence="3 9" id="KW-0548">Nucleotidyltransferase</keyword>
<evidence type="ECO:0000256" key="7">
    <source>
        <dbReference type="ARBA" id="ARBA00022993"/>
    </source>
</evidence>
<comment type="pathway">
    <text evidence="9">Cofactor biosynthesis; coenzyme A biosynthesis; CoA from (R)-pantothenate: step 4/5.</text>
</comment>
<dbReference type="InterPro" id="IPR001980">
    <property type="entry name" value="PPAT"/>
</dbReference>
<evidence type="ECO:0000256" key="2">
    <source>
        <dbReference type="ARBA" id="ARBA00022679"/>
    </source>
</evidence>